<feature type="domain" description="Myb-like" evidence="6">
    <location>
        <begin position="172"/>
        <end position="222"/>
    </location>
</feature>
<evidence type="ECO:0000256" key="3">
    <source>
        <dbReference type="ARBA" id="ARBA00023163"/>
    </source>
</evidence>
<evidence type="ECO:0000259" key="7">
    <source>
        <dbReference type="PROSITE" id="PS51294"/>
    </source>
</evidence>
<dbReference type="GO" id="GO:0000978">
    <property type="term" value="F:RNA polymerase II cis-regulatory region sequence-specific DNA binding"/>
    <property type="evidence" value="ECO:0007669"/>
    <property type="project" value="TreeGrafter"/>
</dbReference>
<dbReference type="OrthoDB" id="309049at2759"/>
<evidence type="ECO:0000256" key="4">
    <source>
        <dbReference type="ARBA" id="ARBA00023242"/>
    </source>
</evidence>
<evidence type="ECO:0000259" key="6">
    <source>
        <dbReference type="PROSITE" id="PS50090"/>
    </source>
</evidence>
<name>A0A8S1P1V0_9CILI</name>
<keyword evidence="2" id="KW-0238">DNA-binding</keyword>
<keyword evidence="4" id="KW-0539">Nucleus</keyword>
<dbReference type="PROSITE" id="PS51294">
    <property type="entry name" value="HTH_MYB"/>
    <property type="match status" value="1"/>
</dbReference>
<feature type="compositionally biased region" description="Basic and acidic residues" evidence="5">
    <location>
        <begin position="276"/>
        <end position="286"/>
    </location>
</feature>
<dbReference type="PANTHER" id="PTHR46621:SF1">
    <property type="entry name" value="SNRNA-ACTIVATING PROTEIN COMPLEX SUBUNIT 4"/>
    <property type="match status" value="1"/>
</dbReference>
<dbReference type="PANTHER" id="PTHR46621">
    <property type="entry name" value="SNRNA-ACTIVATING PROTEIN COMPLEX SUBUNIT 4"/>
    <property type="match status" value="1"/>
</dbReference>
<dbReference type="Pfam" id="PF13921">
    <property type="entry name" value="Myb_DNA-bind_6"/>
    <property type="match status" value="1"/>
</dbReference>
<organism evidence="8 9">
    <name type="scientific">Paramecium sonneborni</name>
    <dbReference type="NCBI Taxonomy" id="65129"/>
    <lineage>
        <taxon>Eukaryota</taxon>
        <taxon>Sar</taxon>
        <taxon>Alveolata</taxon>
        <taxon>Ciliophora</taxon>
        <taxon>Intramacronucleata</taxon>
        <taxon>Oligohymenophorea</taxon>
        <taxon>Peniculida</taxon>
        <taxon>Parameciidae</taxon>
        <taxon>Paramecium</taxon>
    </lineage>
</organism>
<evidence type="ECO:0000313" key="8">
    <source>
        <dbReference type="EMBL" id="CAD8097206.1"/>
    </source>
</evidence>
<dbReference type="PROSITE" id="PS50090">
    <property type="entry name" value="MYB_LIKE"/>
    <property type="match status" value="2"/>
</dbReference>
<protein>
    <recommendedName>
        <fullName evidence="10">Homeodomain protein</fullName>
    </recommendedName>
</protein>
<evidence type="ECO:0000313" key="9">
    <source>
        <dbReference type="Proteomes" id="UP000692954"/>
    </source>
</evidence>
<feature type="domain" description="Myb-like" evidence="6">
    <location>
        <begin position="112"/>
        <end position="171"/>
    </location>
</feature>
<evidence type="ECO:0000256" key="1">
    <source>
        <dbReference type="ARBA" id="ARBA00023015"/>
    </source>
</evidence>
<dbReference type="GO" id="GO:0019185">
    <property type="term" value="C:snRNA-activating protein complex"/>
    <property type="evidence" value="ECO:0007669"/>
    <property type="project" value="TreeGrafter"/>
</dbReference>
<dbReference type="SMART" id="SM00717">
    <property type="entry name" value="SANT"/>
    <property type="match status" value="2"/>
</dbReference>
<feature type="domain" description="HTH myb-type" evidence="7">
    <location>
        <begin position="172"/>
        <end position="226"/>
    </location>
</feature>
<reference evidence="8" key="1">
    <citation type="submission" date="2021-01" db="EMBL/GenBank/DDBJ databases">
        <authorList>
            <consortium name="Genoscope - CEA"/>
            <person name="William W."/>
        </authorList>
    </citation>
    <scope>NUCLEOTIDE SEQUENCE</scope>
</reference>
<evidence type="ECO:0000256" key="2">
    <source>
        <dbReference type="ARBA" id="ARBA00023125"/>
    </source>
</evidence>
<accession>A0A8S1P1V0</accession>
<sequence length="607" mass="72738">MFHDFLQELGTLKNAELPFPFRNQFKIKENFINPNSKHFESIAQKLLSEEKAGIKRKWDKQCKMMFIWILGKFFQLKNKKTINPNQEEWIQLASILQIDEITLKQRWITLINPVSKSINWDPEEDEIIKSLMHEQDEKHIWTHIALELYNQNNGQFIRTPKQVRERWMNYLNPKLKKTNWSQQEDLQLLNTVVKNGKRWSLISTLLDGRTENQVKNRFKSLIQKIYKDEEDDDIEELQAIKEYLNKQNIEQEEQEPIKEEPQIRTQYSRQAKQKFNLRDKIKEKPQETPPILNQEIQTKKRKISSQIKDFLNIGPDPVVQQSQKVQINQKSKQKDIKVKQQQQEEQQQKQEYQQPIVRLKQEQVKQNEDQLLEQSSFQLDQQQKILSQQQQYQIPQLSLNENNKRDLSTPNTLSYYFQPQLQQIEELKNDQFRLKQVQMSPIQQQQNQVLYQGFRPYQEEIPQQIQQTPVQMLMGQYFKNYPSNYNLISPFPQINQTPMVYTPAQAMYMYNNNNNGYMGMSPLLIRSPYPEMSPSVQPSQPLPQQNMWQTPQQNPIDLMQSEQLKQQQFNTNLEFLKSNNLLNSWIKKRTNEKQNQPFYDSLQSLDQ</sequence>
<dbReference type="GO" id="GO:0001006">
    <property type="term" value="F:RNA polymerase III type 3 promoter sequence-specific DNA binding"/>
    <property type="evidence" value="ECO:0007669"/>
    <property type="project" value="TreeGrafter"/>
</dbReference>
<keyword evidence="3" id="KW-0804">Transcription</keyword>
<dbReference type="InterPro" id="IPR051575">
    <property type="entry name" value="Myb-like_DNA-bd"/>
</dbReference>
<comment type="caution">
    <text evidence="8">The sequence shown here is derived from an EMBL/GenBank/DDBJ whole genome shotgun (WGS) entry which is preliminary data.</text>
</comment>
<keyword evidence="9" id="KW-1185">Reference proteome</keyword>
<feature type="region of interest" description="Disordered" evidence="5">
    <location>
        <begin position="251"/>
        <end position="291"/>
    </location>
</feature>
<dbReference type="AlphaFoldDB" id="A0A8S1P1V0"/>
<keyword evidence="1" id="KW-0805">Transcription regulation</keyword>
<dbReference type="GO" id="GO:0042795">
    <property type="term" value="P:snRNA transcription by RNA polymerase II"/>
    <property type="evidence" value="ECO:0007669"/>
    <property type="project" value="TreeGrafter"/>
</dbReference>
<dbReference type="Proteomes" id="UP000692954">
    <property type="component" value="Unassembled WGS sequence"/>
</dbReference>
<dbReference type="EMBL" id="CAJJDN010000068">
    <property type="protein sequence ID" value="CAD8097206.1"/>
    <property type="molecule type" value="Genomic_DNA"/>
</dbReference>
<dbReference type="InterPro" id="IPR017930">
    <property type="entry name" value="Myb_dom"/>
</dbReference>
<evidence type="ECO:0000256" key="5">
    <source>
        <dbReference type="SAM" id="MobiDB-lite"/>
    </source>
</evidence>
<gene>
    <name evidence="8" type="ORF">PSON_ATCC_30995.1.T0680025</name>
</gene>
<evidence type="ECO:0008006" key="10">
    <source>
        <dbReference type="Google" id="ProtNLM"/>
    </source>
</evidence>
<dbReference type="GO" id="GO:0042796">
    <property type="term" value="P:snRNA transcription by RNA polymerase III"/>
    <property type="evidence" value="ECO:0007669"/>
    <property type="project" value="TreeGrafter"/>
</dbReference>
<proteinExistence type="predicted"/>
<dbReference type="InterPro" id="IPR001005">
    <property type="entry name" value="SANT/Myb"/>
</dbReference>
<dbReference type="CDD" id="cd00167">
    <property type="entry name" value="SANT"/>
    <property type="match status" value="2"/>
</dbReference>